<dbReference type="KEGG" id="psin:CAK95_08320"/>
<evidence type="ECO:0000256" key="6">
    <source>
        <dbReference type="ARBA" id="ARBA00023136"/>
    </source>
</evidence>
<comment type="similarity">
    <text evidence="7">Belongs to the binding-protein-dependent transport system permease family.</text>
</comment>
<dbReference type="InterPro" id="IPR035906">
    <property type="entry name" value="MetI-like_sf"/>
</dbReference>
<feature type="transmembrane region" description="Helical" evidence="7">
    <location>
        <begin position="244"/>
        <end position="262"/>
    </location>
</feature>
<dbReference type="Pfam" id="PF00528">
    <property type="entry name" value="BPD_transp_1"/>
    <property type="match status" value="1"/>
</dbReference>
<dbReference type="PANTHER" id="PTHR30151:SF0">
    <property type="entry name" value="ABC TRANSPORTER PERMEASE PROTEIN MJ0413-RELATED"/>
    <property type="match status" value="1"/>
</dbReference>
<evidence type="ECO:0000313" key="9">
    <source>
        <dbReference type="EMBL" id="ARP99088.1"/>
    </source>
</evidence>
<evidence type="ECO:0000256" key="2">
    <source>
        <dbReference type="ARBA" id="ARBA00022448"/>
    </source>
</evidence>
<feature type="transmembrane region" description="Helical" evidence="7">
    <location>
        <begin position="33"/>
        <end position="52"/>
    </location>
</feature>
<keyword evidence="5 7" id="KW-1133">Transmembrane helix</keyword>
<evidence type="ECO:0000256" key="1">
    <source>
        <dbReference type="ARBA" id="ARBA00004651"/>
    </source>
</evidence>
<feature type="transmembrane region" description="Helical" evidence="7">
    <location>
        <begin position="147"/>
        <end position="168"/>
    </location>
</feature>
<evidence type="ECO:0000256" key="4">
    <source>
        <dbReference type="ARBA" id="ARBA00022692"/>
    </source>
</evidence>
<feature type="domain" description="ABC transmembrane type-1" evidence="8">
    <location>
        <begin position="83"/>
        <end position="263"/>
    </location>
</feature>
<keyword evidence="3" id="KW-1003">Cell membrane</keyword>
<sequence length="276" mass="29201">MMSDQHLAGSTHVNEGQPVQGAGLKAFFDDPRVLGWGSVALVLLIWEVSAYLSGVSPLYLPRPSQIVVALVAMFLTGGLATDLGVTLYRIFAGFAIALVVGTLLGVWIATSARVRAIADMFIAALYPLPKVTLIPLLIIWLGTGGPFMLTISALGAIFPILINTVLGVRQCDPGLVLAARDLGATKQQIVRKVLIPSAIPAIFAGTRLGLGVSIILVVAAEMVVGKLGLGARLYLSGQILETEQVFAVLIVLATLGIIVTKTQDAIDIWLGRWRIT</sequence>
<dbReference type="SUPFAM" id="SSF161098">
    <property type="entry name" value="MetI-like"/>
    <property type="match status" value="1"/>
</dbReference>
<protein>
    <recommendedName>
        <fullName evidence="8">ABC transmembrane type-1 domain-containing protein</fullName>
    </recommendedName>
</protein>
<gene>
    <name evidence="9" type="ORF">CAK95_08320</name>
</gene>
<dbReference type="Gene3D" id="1.10.3720.10">
    <property type="entry name" value="MetI-like"/>
    <property type="match status" value="1"/>
</dbReference>
<accession>A0A1W6ZNV6</accession>
<evidence type="ECO:0000256" key="3">
    <source>
        <dbReference type="ARBA" id="ARBA00022475"/>
    </source>
</evidence>
<name>A0A1W6ZNV6_9HYPH</name>
<keyword evidence="4 7" id="KW-0812">Transmembrane</keyword>
<dbReference type="PROSITE" id="PS50928">
    <property type="entry name" value="ABC_TM1"/>
    <property type="match status" value="1"/>
</dbReference>
<dbReference type="Proteomes" id="UP000194137">
    <property type="component" value="Chromosome"/>
</dbReference>
<comment type="subcellular location">
    <subcellularLocation>
        <location evidence="1 7">Cell membrane</location>
        <topology evidence="1 7">Multi-pass membrane protein</topology>
    </subcellularLocation>
</comment>
<dbReference type="EMBL" id="CP021112">
    <property type="protein sequence ID" value="ARP99088.1"/>
    <property type="molecule type" value="Genomic_DNA"/>
</dbReference>
<proteinExistence type="inferred from homology"/>
<feature type="transmembrane region" description="Helical" evidence="7">
    <location>
        <begin position="121"/>
        <end position="141"/>
    </location>
</feature>
<feature type="transmembrane region" description="Helical" evidence="7">
    <location>
        <begin position="87"/>
        <end position="109"/>
    </location>
</feature>
<evidence type="ECO:0000259" key="8">
    <source>
        <dbReference type="PROSITE" id="PS50928"/>
    </source>
</evidence>
<feature type="transmembrane region" description="Helical" evidence="7">
    <location>
        <begin position="201"/>
        <end position="224"/>
    </location>
</feature>
<dbReference type="AlphaFoldDB" id="A0A1W6ZNV6"/>
<evidence type="ECO:0000256" key="5">
    <source>
        <dbReference type="ARBA" id="ARBA00022989"/>
    </source>
</evidence>
<keyword evidence="2 7" id="KW-0813">Transport</keyword>
<feature type="transmembrane region" description="Helical" evidence="7">
    <location>
        <begin position="64"/>
        <end position="81"/>
    </location>
</feature>
<dbReference type="CDD" id="cd06261">
    <property type="entry name" value="TM_PBP2"/>
    <property type="match status" value="1"/>
</dbReference>
<reference evidence="9 10" key="1">
    <citation type="submission" date="2017-05" db="EMBL/GenBank/DDBJ databases">
        <title>Full genome sequence of Pseudorhodoplanes sinuspersici.</title>
        <authorList>
            <person name="Dastgheib S.M.M."/>
            <person name="Shavandi M."/>
            <person name="Tirandaz H."/>
        </authorList>
    </citation>
    <scope>NUCLEOTIDE SEQUENCE [LARGE SCALE GENOMIC DNA]</scope>
    <source>
        <strain evidence="9 10">RIPI110</strain>
    </source>
</reference>
<evidence type="ECO:0000256" key="7">
    <source>
        <dbReference type="RuleBase" id="RU363032"/>
    </source>
</evidence>
<dbReference type="PANTHER" id="PTHR30151">
    <property type="entry name" value="ALKANE SULFONATE ABC TRANSPORTER-RELATED, MEMBRANE SUBUNIT"/>
    <property type="match status" value="1"/>
</dbReference>
<dbReference type="GO" id="GO:0055085">
    <property type="term" value="P:transmembrane transport"/>
    <property type="evidence" value="ECO:0007669"/>
    <property type="project" value="InterPro"/>
</dbReference>
<dbReference type="InterPro" id="IPR000515">
    <property type="entry name" value="MetI-like"/>
</dbReference>
<keyword evidence="10" id="KW-1185">Reference proteome</keyword>
<dbReference type="GO" id="GO:0005886">
    <property type="term" value="C:plasma membrane"/>
    <property type="evidence" value="ECO:0007669"/>
    <property type="project" value="UniProtKB-SubCell"/>
</dbReference>
<organism evidence="9 10">
    <name type="scientific">Pseudorhodoplanes sinuspersici</name>
    <dbReference type="NCBI Taxonomy" id="1235591"/>
    <lineage>
        <taxon>Bacteria</taxon>
        <taxon>Pseudomonadati</taxon>
        <taxon>Pseudomonadota</taxon>
        <taxon>Alphaproteobacteria</taxon>
        <taxon>Hyphomicrobiales</taxon>
        <taxon>Pseudorhodoplanes</taxon>
    </lineage>
</organism>
<dbReference type="STRING" id="1235591.CAK95_08320"/>
<evidence type="ECO:0000313" key="10">
    <source>
        <dbReference type="Proteomes" id="UP000194137"/>
    </source>
</evidence>
<keyword evidence="6 7" id="KW-0472">Membrane</keyword>